<keyword evidence="2 3" id="KW-0813">Transport</keyword>
<proteinExistence type="inferred from homology"/>
<protein>
    <recommendedName>
        <fullName evidence="3">NADH-quinone oxidoreductase subunit C</fullName>
        <ecNumber evidence="3">7.1.1.-</ecNumber>
    </recommendedName>
    <alternativeName>
        <fullName evidence="3">NADH dehydrogenase I subunit C</fullName>
    </alternativeName>
    <alternativeName>
        <fullName evidence="3">NDH-1 subunit C</fullName>
    </alternativeName>
</protein>
<dbReference type="GO" id="GO:0005886">
    <property type="term" value="C:plasma membrane"/>
    <property type="evidence" value="ECO:0007669"/>
    <property type="project" value="UniProtKB-SubCell"/>
</dbReference>
<dbReference type="InterPro" id="IPR001268">
    <property type="entry name" value="NADH_UbQ_OxRdtase_30kDa_su"/>
</dbReference>
<evidence type="ECO:0000259" key="6">
    <source>
        <dbReference type="Pfam" id="PF00329"/>
    </source>
</evidence>
<dbReference type="GO" id="GO:0048038">
    <property type="term" value="F:quinone binding"/>
    <property type="evidence" value="ECO:0007669"/>
    <property type="project" value="UniProtKB-KW"/>
</dbReference>
<keyword evidence="3 4" id="KW-0520">NAD</keyword>
<dbReference type="HAMAP" id="MF_01357">
    <property type="entry name" value="NDH1_NuoC"/>
    <property type="match status" value="1"/>
</dbReference>
<comment type="caution">
    <text evidence="7">The sequence shown here is derived from an EMBL/GenBank/DDBJ whole genome shotgun (WGS) entry which is preliminary data.</text>
</comment>
<dbReference type="AlphaFoldDB" id="A0A9D6UZJ4"/>
<dbReference type="EC" id="7.1.1.-" evidence="3"/>
<evidence type="ECO:0000256" key="1">
    <source>
        <dbReference type="ARBA" id="ARBA00007569"/>
    </source>
</evidence>
<evidence type="ECO:0000313" key="8">
    <source>
        <dbReference type="Proteomes" id="UP000807825"/>
    </source>
</evidence>
<dbReference type="EMBL" id="JACRDE010000188">
    <property type="protein sequence ID" value="MBI5249173.1"/>
    <property type="molecule type" value="Genomic_DNA"/>
</dbReference>
<evidence type="ECO:0000313" key="7">
    <source>
        <dbReference type="EMBL" id="MBI5249173.1"/>
    </source>
</evidence>
<gene>
    <name evidence="3" type="primary">nuoC</name>
    <name evidence="7" type="ORF">HY912_06735</name>
</gene>
<comment type="similarity">
    <text evidence="1 3 4">Belongs to the complex I 30 kDa subunit family.</text>
</comment>
<organism evidence="7 8">
    <name type="scientific">Desulfomonile tiedjei</name>
    <dbReference type="NCBI Taxonomy" id="2358"/>
    <lineage>
        <taxon>Bacteria</taxon>
        <taxon>Pseudomonadati</taxon>
        <taxon>Thermodesulfobacteriota</taxon>
        <taxon>Desulfomonilia</taxon>
        <taxon>Desulfomonilales</taxon>
        <taxon>Desulfomonilaceae</taxon>
        <taxon>Desulfomonile</taxon>
    </lineage>
</organism>
<evidence type="ECO:0000256" key="2">
    <source>
        <dbReference type="ARBA" id="ARBA00022448"/>
    </source>
</evidence>
<dbReference type="Pfam" id="PF00329">
    <property type="entry name" value="Complex1_30kDa"/>
    <property type="match status" value="1"/>
</dbReference>
<dbReference type="GO" id="GO:0008137">
    <property type="term" value="F:NADH dehydrogenase (ubiquinone) activity"/>
    <property type="evidence" value="ECO:0007669"/>
    <property type="project" value="InterPro"/>
</dbReference>
<keyword evidence="3" id="KW-0830">Ubiquinone</keyword>
<dbReference type="InterPro" id="IPR037232">
    <property type="entry name" value="NADH_quin_OxRdtase_su_C/D-like"/>
</dbReference>
<evidence type="ECO:0000256" key="5">
    <source>
        <dbReference type="RuleBase" id="RU003582"/>
    </source>
</evidence>
<comment type="subcellular location">
    <subcellularLocation>
        <location evidence="3">Cell membrane</location>
        <topology evidence="3">Peripheral membrane protein</topology>
        <orientation evidence="3">Cytoplasmic side</orientation>
    </subcellularLocation>
</comment>
<dbReference type="PROSITE" id="PS00542">
    <property type="entry name" value="COMPLEX1_30K"/>
    <property type="match status" value="1"/>
</dbReference>
<sequence>MNQDLIKENLTARFGEEVILGSVDFRDQVTVTVPKDKILEICEFLRDDPKLRFDYLSFVCGVDRLPSEPRFEVVYQLYSHRHNHRFRIKAQLEEPTAGLASIDSVVPIWPTADWHERETAEMYGITFKNHPDPRKLLLADHWKAHPLRKDFPLQGSDEETPDLPA</sequence>
<evidence type="ECO:0000256" key="3">
    <source>
        <dbReference type="HAMAP-Rule" id="MF_01357"/>
    </source>
</evidence>
<keyword evidence="3 5" id="KW-0874">Quinone</keyword>
<dbReference type="InterPro" id="IPR020396">
    <property type="entry name" value="NADH_UbQ_OxRdtase_CS"/>
</dbReference>
<dbReference type="PANTHER" id="PTHR10884">
    <property type="entry name" value="NADH DEHYDROGENASE UBIQUINONE IRON-SULFUR PROTEIN 3"/>
    <property type="match status" value="1"/>
</dbReference>
<comment type="subunit">
    <text evidence="3">NDH-1 is composed of 14 different subunits. Subunits NuoB, C, D, E, F, and G constitute the peripheral sector of the complex.</text>
</comment>
<dbReference type="GO" id="GO:0050136">
    <property type="term" value="F:NADH dehydrogenase (quinone) (non-electrogenic) activity"/>
    <property type="evidence" value="ECO:0007669"/>
    <property type="project" value="UniProtKB-UniRule"/>
</dbReference>
<dbReference type="Gene3D" id="3.30.460.80">
    <property type="entry name" value="NADH:ubiquinone oxidoreductase, 30kDa subunit"/>
    <property type="match status" value="1"/>
</dbReference>
<dbReference type="InterPro" id="IPR010218">
    <property type="entry name" value="NADH_DH_suC"/>
</dbReference>
<dbReference type="Proteomes" id="UP000807825">
    <property type="component" value="Unassembled WGS sequence"/>
</dbReference>
<keyword evidence="3" id="KW-1003">Cell membrane</keyword>
<keyword evidence="3 4" id="KW-1278">Translocase</keyword>
<comment type="catalytic activity">
    <reaction evidence="3 5">
        <text>a quinone + NADH + 5 H(+)(in) = a quinol + NAD(+) + 4 H(+)(out)</text>
        <dbReference type="Rhea" id="RHEA:57888"/>
        <dbReference type="ChEBI" id="CHEBI:15378"/>
        <dbReference type="ChEBI" id="CHEBI:24646"/>
        <dbReference type="ChEBI" id="CHEBI:57540"/>
        <dbReference type="ChEBI" id="CHEBI:57945"/>
        <dbReference type="ChEBI" id="CHEBI:132124"/>
    </reaction>
</comment>
<dbReference type="NCBIfam" id="TIGR01961">
    <property type="entry name" value="NuoC_fam"/>
    <property type="match status" value="1"/>
</dbReference>
<evidence type="ECO:0000256" key="4">
    <source>
        <dbReference type="RuleBase" id="RU003456"/>
    </source>
</evidence>
<dbReference type="PANTHER" id="PTHR10884:SF14">
    <property type="entry name" value="NADH DEHYDROGENASE [UBIQUINONE] IRON-SULFUR PROTEIN 3, MITOCHONDRIAL"/>
    <property type="match status" value="1"/>
</dbReference>
<reference evidence="7" key="1">
    <citation type="submission" date="2020-07" db="EMBL/GenBank/DDBJ databases">
        <title>Huge and variable diversity of episymbiotic CPR bacteria and DPANN archaea in groundwater ecosystems.</title>
        <authorList>
            <person name="He C.Y."/>
            <person name="Keren R."/>
            <person name="Whittaker M."/>
            <person name="Farag I.F."/>
            <person name="Doudna J."/>
            <person name="Cate J.H.D."/>
            <person name="Banfield J.F."/>
        </authorList>
    </citation>
    <scope>NUCLEOTIDE SEQUENCE</scope>
    <source>
        <strain evidence="7">NC_groundwater_1664_Pr3_B-0.1um_52_9</strain>
    </source>
</reference>
<feature type="domain" description="NADH:ubiquinone oxidoreductase 30kDa subunit" evidence="6">
    <location>
        <begin position="31"/>
        <end position="155"/>
    </location>
</feature>
<comment type="function">
    <text evidence="3">NDH-1 shuttles electrons from NADH, via FMN and iron-sulfur (Fe-S) centers, to quinones in the respiratory chain. The immediate electron acceptor for the enzyme in this species is believed to be ubiquinone. Couples the redox reaction to proton translocation (for every two electrons transferred, four hydrogen ions are translocated across the cytoplasmic membrane), and thus conserves the redox energy in a proton gradient.</text>
</comment>
<accession>A0A9D6UZJ4</accession>
<keyword evidence="3" id="KW-0472">Membrane</keyword>
<name>A0A9D6UZJ4_9BACT</name>
<dbReference type="SUPFAM" id="SSF143243">
    <property type="entry name" value="Nqo5-like"/>
    <property type="match status" value="1"/>
</dbReference>